<dbReference type="GO" id="GO:0046872">
    <property type="term" value="F:metal ion binding"/>
    <property type="evidence" value="ECO:0007669"/>
    <property type="project" value="UniProtKB-KW"/>
</dbReference>
<dbReference type="OrthoDB" id="414781at2759"/>
<reference evidence="5" key="2">
    <citation type="submission" date="2021-01" db="EMBL/GenBank/DDBJ databases">
        <authorList>
            <person name="Schikora-Tamarit M.A."/>
        </authorList>
    </citation>
    <scope>NUCLEOTIDE SEQUENCE</scope>
    <source>
        <strain evidence="5">CBS2887</strain>
    </source>
</reference>
<dbReference type="InterPro" id="IPR024156">
    <property type="entry name" value="Small_GTPase_ARF"/>
</dbReference>
<dbReference type="SMART" id="SM00178">
    <property type="entry name" value="SAR"/>
    <property type="match status" value="1"/>
</dbReference>
<dbReference type="GO" id="GO:0003924">
    <property type="term" value="F:GTPase activity"/>
    <property type="evidence" value="ECO:0007669"/>
    <property type="project" value="InterPro"/>
</dbReference>
<dbReference type="GO" id="GO:0005794">
    <property type="term" value="C:Golgi apparatus"/>
    <property type="evidence" value="ECO:0007669"/>
    <property type="project" value="TreeGrafter"/>
</dbReference>
<dbReference type="InterPro" id="IPR027417">
    <property type="entry name" value="P-loop_NTPase"/>
</dbReference>
<dbReference type="GO" id="GO:0043001">
    <property type="term" value="P:Golgi to plasma membrane protein transport"/>
    <property type="evidence" value="ECO:0007669"/>
    <property type="project" value="TreeGrafter"/>
</dbReference>
<name>A0A9P8PY80_WICPI</name>
<dbReference type="NCBIfam" id="TIGR00231">
    <property type="entry name" value="small_GTP"/>
    <property type="match status" value="1"/>
</dbReference>
<dbReference type="GO" id="GO:0005525">
    <property type="term" value="F:GTP binding"/>
    <property type="evidence" value="ECO:0007669"/>
    <property type="project" value="UniProtKB-KW"/>
</dbReference>
<reference evidence="5" key="1">
    <citation type="journal article" date="2021" name="Open Biol.">
        <title>Shared evolutionary footprints suggest mitochondrial oxidative damage underlies multiple complex I losses in fungi.</title>
        <authorList>
            <person name="Schikora-Tamarit M.A."/>
            <person name="Marcet-Houben M."/>
            <person name="Nosek J."/>
            <person name="Gabaldon T."/>
        </authorList>
    </citation>
    <scope>NUCLEOTIDE SEQUENCE</scope>
    <source>
        <strain evidence="5">CBS2887</strain>
    </source>
</reference>
<protein>
    <recommendedName>
        <fullName evidence="7">ADP-ribosylation factor-like protein 3</fullName>
    </recommendedName>
</protein>
<dbReference type="SUPFAM" id="SSF52540">
    <property type="entry name" value="P-loop containing nucleoside triphosphate hydrolases"/>
    <property type="match status" value="1"/>
</dbReference>
<keyword evidence="6" id="KW-1185">Reference proteome</keyword>
<dbReference type="EMBL" id="JAEUBG010004868">
    <property type="protein sequence ID" value="KAH3679740.1"/>
    <property type="molecule type" value="Genomic_DNA"/>
</dbReference>
<evidence type="ECO:0000256" key="2">
    <source>
        <dbReference type="ARBA" id="ARBA00023134"/>
    </source>
</evidence>
<dbReference type="InterPro" id="IPR006689">
    <property type="entry name" value="Small_GTPase_ARF/SAR"/>
</dbReference>
<feature type="binding site" evidence="3">
    <location>
        <position position="78"/>
    </location>
    <ligand>
        <name>GTP</name>
        <dbReference type="ChEBI" id="CHEBI:37565"/>
    </ligand>
</feature>
<gene>
    <name evidence="5" type="ORF">WICPIJ_008557</name>
</gene>
<feature type="binding site" evidence="3">
    <location>
        <begin position="139"/>
        <end position="142"/>
    </location>
    <ligand>
        <name>GTP</name>
        <dbReference type="ChEBI" id="CHEBI:37565"/>
    </ligand>
</feature>
<dbReference type="GO" id="GO:0034067">
    <property type="term" value="P:protein localization to Golgi apparatus"/>
    <property type="evidence" value="ECO:0007669"/>
    <property type="project" value="TreeGrafter"/>
</dbReference>
<dbReference type="SMART" id="SM00177">
    <property type="entry name" value="ARF"/>
    <property type="match status" value="1"/>
</dbReference>
<evidence type="ECO:0000256" key="1">
    <source>
        <dbReference type="ARBA" id="ARBA00022741"/>
    </source>
</evidence>
<feature type="binding site" evidence="4">
    <location>
        <position position="56"/>
    </location>
    <ligand>
        <name>Mg(2+)</name>
        <dbReference type="ChEBI" id="CHEBI:18420"/>
    </ligand>
</feature>
<comment type="caution">
    <text evidence="5">The sequence shown here is derived from an EMBL/GenBank/DDBJ whole genome shotgun (WGS) entry which is preliminary data.</text>
</comment>
<evidence type="ECO:0000313" key="6">
    <source>
        <dbReference type="Proteomes" id="UP000774326"/>
    </source>
</evidence>
<dbReference type="Pfam" id="PF00025">
    <property type="entry name" value="Arf"/>
    <property type="match status" value="1"/>
</dbReference>
<feature type="binding site" evidence="4">
    <location>
        <position position="31"/>
    </location>
    <ligand>
        <name>Mg(2+)</name>
        <dbReference type="ChEBI" id="CHEBI:18420"/>
    </ligand>
</feature>
<dbReference type="Gene3D" id="3.40.50.300">
    <property type="entry name" value="P-loop containing nucleotide triphosphate hydrolases"/>
    <property type="match status" value="1"/>
</dbReference>
<organism evidence="5 6">
    <name type="scientific">Wickerhamomyces pijperi</name>
    <name type="common">Yeast</name>
    <name type="synonym">Pichia pijperi</name>
    <dbReference type="NCBI Taxonomy" id="599730"/>
    <lineage>
        <taxon>Eukaryota</taxon>
        <taxon>Fungi</taxon>
        <taxon>Dikarya</taxon>
        <taxon>Ascomycota</taxon>
        <taxon>Saccharomycotina</taxon>
        <taxon>Saccharomycetes</taxon>
        <taxon>Phaffomycetales</taxon>
        <taxon>Wickerhamomycetaceae</taxon>
        <taxon>Wickerhamomyces</taxon>
    </lineage>
</organism>
<dbReference type="PROSITE" id="PS51419">
    <property type="entry name" value="RAB"/>
    <property type="match status" value="1"/>
</dbReference>
<proteinExistence type="predicted"/>
<dbReference type="PANTHER" id="PTHR45909:SF1">
    <property type="entry name" value="ADP-RIBOSYLATION FACTOR-RELATED PROTEIN 1"/>
    <property type="match status" value="1"/>
</dbReference>
<dbReference type="InterPro" id="IPR005225">
    <property type="entry name" value="Small_GTP-bd"/>
</dbReference>
<dbReference type="PRINTS" id="PR00449">
    <property type="entry name" value="RASTRNSFRMNG"/>
</dbReference>
<evidence type="ECO:0000313" key="5">
    <source>
        <dbReference type="EMBL" id="KAH3679740.1"/>
    </source>
</evidence>
<sequence>MFHLAQSLYTQWTLREEYSVLILGLDNAGKTTLLEQIKRHYNPTAKQIPLERITPTIGQNVHTITVGSTLLKFWDLGGQTELRELWGEYFTYCHGVVFVVDSSDKDRIEEVSRELIKVIDSSESYDGLDTSIPILMLANKQDLKDKLEVEDIKEIFNKLAEKLNARDSKVLPVICKTGEGVSEAVEWLQLRLVRNKANKPPRYK</sequence>
<dbReference type="Proteomes" id="UP000774326">
    <property type="component" value="Unassembled WGS sequence"/>
</dbReference>
<dbReference type="PROSITE" id="PS51417">
    <property type="entry name" value="ARF"/>
    <property type="match status" value="1"/>
</dbReference>
<evidence type="ECO:0000256" key="3">
    <source>
        <dbReference type="PIRSR" id="PIRSR606689-1"/>
    </source>
</evidence>
<dbReference type="PANTHER" id="PTHR45909">
    <property type="entry name" value="ADP-RIBOSYLATION FACTOR-RELATED PROTEIN 1"/>
    <property type="match status" value="1"/>
</dbReference>
<feature type="binding site" evidence="3">
    <location>
        <begin position="24"/>
        <end position="31"/>
    </location>
    <ligand>
        <name>GTP</name>
        <dbReference type="ChEBI" id="CHEBI:37565"/>
    </ligand>
</feature>
<keyword evidence="1 3" id="KW-0547">Nucleotide-binding</keyword>
<keyword evidence="2 3" id="KW-0342">GTP-binding</keyword>
<evidence type="ECO:0000256" key="4">
    <source>
        <dbReference type="PIRSR" id="PIRSR606689-2"/>
    </source>
</evidence>
<dbReference type="GO" id="GO:0006886">
    <property type="term" value="P:intracellular protein transport"/>
    <property type="evidence" value="ECO:0007669"/>
    <property type="project" value="TreeGrafter"/>
</dbReference>
<keyword evidence="4" id="KW-0460">Magnesium</keyword>
<keyword evidence="4" id="KW-0479">Metal-binding</keyword>
<evidence type="ECO:0008006" key="7">
    <source>
        <dbReference type="Google" id="ProtNLM"/>
    </source>
</evidence>
<accession>A0A9P8PY80</accession>
<dbReference type="AlphaFoldDB" id="A0A9P8PY80"/>